<accession>A0AA38CPY1</accession>
<dbReference type="Proteomes" id="UP000824469">
    <property type="component" value="Unassembled WGS sequence"/>
</dbReference>
<feature type="compositionally biased region" description="Polar residues" evidence="1">
    <location>
        <begin position="167"/>
        <end position="186"/>
    </location>
</feature>
<feature type="region of interest" description="Disordered" evidence="1">
    <location>
        <begin position="62"/>
        <end position="92"/>
    </location>
</feature>
<organism evidence="2 3">
    <name type="scientific">Taxus chinensis</name>
    <name type="common">Chinese yew</name>
    <name type="synonym">Taxus wallichiana var. chinensis</name>
    <dbReference type="NCBI Taxonomy" id="29808"/>
    <lineage>
        <taxon>Eukaryota</taxon>
        <taxon>Viridiplantae</taxon>
        <taxon>Streptophyta</taxon>
        <taxon>Embryophyta</taxon>
        <taxon>Tracheophyta</taxon>
        <taxon>Spermatophyta</taxon>
        <taxon>Pinopsida</taxon>
        <taxon>Pinidae</taxon>
        <taxon>Conifers II</taxon>
        <taxon>Cupressales</taxon>
        <taxon>Taxaceae</taxon>
        <taxon>Taxus</taxon>
    </lineage>
</organism>
<evidence type="ECO:0000256" key="1">
    <source>
        <dbReference type="SAM" id="MobiDB-lite"/>
    </source>
</evidence>
<feature type="compositionally biased region" description="Basic and acidic residues" evidence="1">
    <location>
        <begin position="414"/>
        <end position="429"/>
    </location>
</feature>
<name>A0AA38CPY1_TAXCH</name>
<dbReference type="EMBL" id="JAHRHJ020000008">
    <property type="protein sequence ID" value="KAH9303781.1"/>
    <property type="molecule type" value="Genomic_DNA"/>
</dbReference>
<proteinExistence type="predicted"/>
<evidence type="ECO:0000313" key="3">
    <source>
        <dbReference type="Proteomes" id="UP000824469"/>
    </source>
</evidence>
<feature type="region of interest" description="Disordered" evidence="1">
    <location>
        <begin position="647"/>
        <end position="712"/>
    </location>
</feature>
<gene>
    <name evidence="2" type="ORF">KI387_008185</name>
</gene>
<feature type="compositionally biased region" description="Basic and acidic residues" evidence="1">
    <location>
        <begin position="188"/>
        <end position="201"/>
    </location>
</feature>
<reference evidence="2 3" key="1">
    <citation type="journal article" date="2021" name="Nat. Plants">
        <title>The Taxus genome provides insights into paclitaxel biosynthesis.</title>
        <authorList>
            <person name="Xiong X."/>
            <person name="Gou J."/>
            <person name="Liao Q."/>
            <person name="Li Y."/>
            <person name="Zhou Q."/>
            <person name="Bi G."/>
            <person name="Li C."/>
            <person name="Du R."/>
            <person name="Wang X."/>
            <person name="Sun T."/>
            <person name="Guo L."/>
            <person name="Liang H."/>
            <person name="Lu P."/>
            <person name="Wu Y."/>
            <person name="Zhang Z."/>
            <person name="Ro D.K."/>
            <person name="Shang Y."/>
            <person name="Huang S."/>
            <person name="Yan J."/>
        </authorList>
    </citation>
    <scope>NUCLEOTIDE SEQUENCE [LARGE SCALE GENOMIC DNA]</scope>
    <source>
        <strain evidence="2">Ta-2019</strain>
    </source>
</reference>
<protein>
    <submittedName>
        <fullName evidence="2">Uncharacterized protein</fullName>
    </submittedName>
</protein>
<comment type="caution">
    <text evidence="2">The sequence shown here is derived from an EMBL/GenBank/DDBJ whole genome shotgun (WGS) entry which is preliminary data.</text>
</comment>
<feature type="compositionally biased region" description="Basic and acidic residues" evidence="1">
    <location>
        <begin position="136"/>
        <end position="145"/>
    </location>
</feature>
<feature type="compositionally biased region" description="Basic and acidic residues" evidence="1">
    <location>
        <begin position="651"/>
        <end position="665"/>
    </location>
</feature>
<feature type="region of interest" description="Disordered" evidence="1">
    <location>
        <begin position="1"/>
        <end position="24"/>
    </location>
</feature>
<feature type="region of interest" description="Disordered" evidence="1">
    <location>
        <begin position="105"/>
        <end position="201"/>
    </location>
</feature>
<dbReference type="AlphaFoldDB" id="A0AA38CPY1"/>
<feature type="region of interest" description="Disordered" evidence="1">
    <location>
        <begin position="350"/>
        <end position="493"/>
    </location>
</feature>
<keyword evidence="3" id="KW-1185">Reference proteome</keyword>
<sequence>MHSRQKRNMVTDKPCMSSKSKFNHEMGISMAKTNYGSERQYSAKGKEVGSSQDQEELILWHGEIGGSPSTSGCSRYQGKQIEMPSPSVKVHDSLPRGYVPLMQLQSLKESATGKECGSKITHTPTDSSKPQTNKYRASDKKEARLCVDNVTGDGRRQTGIQDGVPDKNQQSHSGNSRAFKGQTTKSGQKHDSERTTGEDPLKLTAEIRGGKMEQHGYRMVFHVSKQRNSFTATERTVSSQWKAYDRHKVNDGIVDHKWKCGVKTSPEALRMISNAVHTGHRSECLPLEGTSALKGITERSNQGRERFENAKEVGDCGTGRHNFRVRGANDEGEVDLKNVMSRDGVYNGLGDGGDSISRPFCPSSSENIQDSLPPGYVPLKQLQSSKESESRKERGSKIYISKQYPQPHTIFKKSLRDKDGAPDKNEQRQSGDMGIGDEALDKSDVTQTGGSGIEDGNPDKNRQRESWNAGASKGQIGKSGKNIETPKTNGKINVERTSHGNVEVSGMKLEQHDNRKAHEASKQWNQNKGKGPLLKGVSAVMRNQNTHSFENAKEIGGNRNGRHGFLGNGTDVEEEVNLKHAQHQYEVSEELKEGVASASYPVCPDQSTKIQDYLHPRYVPLEKLWSSKESETSKDYISKHHRETVFGMPQRNKDNVLNKNEHEQSGDTGIRDGAVGKNEMRQTGILRQKARAPDEHKQRQSGNLGASKGQKGKIGKLYETVMMNENINAKGPLHGSVEMSNRKLEQHSDINEVEDSKKCNQHVHKGHLLKWIPKGPLLKGASTSKGTTARPSRDRDCFAIRKDIGGNGIGRNGFHGSGVDVEREANLKHAEIQILEYEELREEGVFVSHPSSPNLNVEIQDSLASRYVALKQLKSSKESKTKKEY</sequence>
<evidence type="ECO:0000313" key="2">
    <source>
        <dbReference type="EMBL" id="KAH9303781.1"/>
    </source>
</evidence>
<feature type="compositionally biased region" description="Polar residues" evidence="1">
    <location>
        <begin position="120"/>
        <end position="135"/>
    </location>
</feature>
<feature type="compositionally biased region" description="Basic and acidic residues" evidence="1">
    <location>
        <begin position="386"/>
        <end position="396"/>
    </location>
</feature>